<evidence type="ECO:0000313" key="2">
    <source>
        <dbReference type="Proteomes" id="UP001199469"/>
    </source>
</evidence>
<dbReference type="Gene3D" id="3.30.300.130">
    <property type="entry name" value="Fe-S cluster assembly (FSCA)"/>
    <property type="match status" value="1"/>
</dbReference>
<organism evidence="1 2">
    <name type="scientific">Actinomycetospora endophytica</name>
    <dbReference type="NCBI Taxonomy" id="2291215"/>
    <lineage>
        <taxon>Bacteria</taxon>
        <taxon>Bacillati</taxon>
        <taxon>Actinomycetota</taxon>
        <taxon>Actinomycetes</taxon>
        <taxon>Pseudonocardiales</taxon>
        <taxon>Pseudonocardiaceae</taxon>
        <taxon>Actinomycetospora</taxon>
    </lineage>
</organism>
<name>A0ABS8P3L6_9PSEU</name>
<evidence type="ECO:0000313" key="1">
    <source>
        <dbReference type="EMBL" id="MCD2192840.1"/>
    </source>
</evidence>
<proteinExistence type="predicted"/>
<keyword evidence="2" id="KW-1185">Reference proteome</keyword>
<dbReference type="RefSeq" id="WP_230730505.1">
    <property type="nucleotide sequence ID" value="NZ_JAJNDB010000001.1"/>
</dbReference>
<reference evidence="1 2" key="1">
    <citation type="submission" date="2021-11" db="EMBL/GenBank/DDBJ databases">
        <title>Draft genome sequence of Actinomycetospora sp. SF1 isolated from the rhizosphere soil.</title>
        <authorList>
            <person name="Duangmal K."/>
            <person name="Chantavorakit T."/>
        </authorList>
    </citation>
    <scope>NUCLEOTIDE SEQUENCE [LARGE SCALE GENOMIC DNA]</scope>
    <source>
        <strain evidence="1 2">TBRC 5722</strain>
    </source>
</reference>
<accession>A0ABS8P3L6</accession>
<dbReference type="InterPro" id="IPR034904">
    <property type="entry name" value="FSCA_dom_sf"/>
</dbReference>
<comment type="caution">
    <text evidence="1">The sequence shown here is derived from an EMBL/GenBank/DDBJ whole genome shotgun (WGS) entry which is preliminary data.</text>
</comment>
<dbReference type="EMBL" id="JAJNDB010000001">
    <property type="protein sequence ID" value="MCD2192840.1"/>
    <property type="molecule type" value="Genomic_DNA"/>
</dbReference>
<dbReference type="Proteomes" id="UP001199469">
    <property type="component" value="Unassembled WGS sequence"/>
</dbReference>
<gene>
    <name evidence="1" type="ORF">LQ327_05485</name>
</gene>
<protein>
    <submittedName>
        <fullName evidence="1">NifU family protein</fullName>
    </submittedName>
</protein>
<sequence length="180" mass="18556">MTRASDAPDPQQLARAIEEILGELAAAGEGPARAGEELVRVLMQFYGAGLEAAVSVVRVAGGDDLVHRLGADPLVSALLALHDLHPVDLPTRVGHALDTARRRLGSHGTGIALERLELDTGAVHVRLGSGCGGGETVRDVVRTAVGELAPEIAVVEFTTEPAGPAFVQIGMRPPELAAGS</sequence>